<evidence type="ECO:0000256" key="3">
    <source>
        <dbReference type="ARBA" id="ARBA00022989"/>
    </source>
</evidence>
<dbReference type="OMA" id="TIAFGYW"/>
<evidence type="ECO:0000313" key="6">
    <source>
        <dbReference type="Proteomes" id="UP000294847"/>
    </source>
</evidence>
<proteinExistence type="predicted"/>
<keyword evidence="4" id="KW-0472">Membrane</keyword>
<evidence type="ECO:0000256" key="1">
    <source>
        <dbReference type="ARBA" id="ARBA00004127"/>
    </source>
</evidence>
<dbReference type="PANTHER" id="PTHR10989:SF16">
    <property type="entry name" value="AT02829P-RELATED"/>
    <property type="match status" value="1"/>
</dbReference>
<protein>
    <submittedName>
        <fullName evidence="5">Uncharacterized protein</fullName>
    </submittedName>
</protein>
<accession>A0A4P7NNF4</accession>
<reference evidence="5 6" key="1">
    <citation type="journal article" date="2019" name="Mol. Biol. Evol.">
        <title>Blast fungal genomes show frequent chromosomal changes, gene gains and losses, and effector gene turnover.</title>
        <authorList>
            <person name="Gomez Luciano L.B."/>
            <person name="Jason Tsai I."/>
            <person name="Chuma I."/>
            <person name="Tosa Y."/>
            <person name="Chen Y.H."/>
            <person name="Li J.Y."/>
            <person name="Li M.Y."/>
            <person name="Jade Lu M.Y."/>
            <person name="Nakayashiki H."/>
            <person name="Li W.H."/>
        </authorList>
    </citation>
    <scope>NUCLEOTIDE SEQUENCE [LARGE SCALE GENOMIC DNA]</scope>
    <source>
        <strain evidence="5">MZ5-1-6</strain>
    </source>
</reference>
<dbReference type="InterPro" id="IPR006838">
    <property type="entry name" value="ADTRP_AIG1"/>
</dbReference>
<sequence>MTVKHSLQRLRSPSRGLSLTLHILGLASFYQSFRYLYIFPTPISSAYGGSGQFLTIIGLGLSMIAFGLGFLADVTLSPALFKAKNFVAVCANPLEVLISILYWGIAIYDKELLMPSEYSLPWAVDIGYHAAPAIFLTIDLLFFSPPWTVKANGAVGLSMVLAFLYWGWIEHCAGHNGWYPYPILGILSTPQRAVFFAFCAALEASSTMALKWLYGKVNGIEKFKREAIKPAKM</sequence>
<keyword evidence="2" id="KW-0812">Transmembrane</keyword>
<evidence type="ECO:0000256" key="4">
    <source>
        <dbReference type="ARBA" id="ARBA00023136"/>
    </source>
</evidence>
<dbReference type="GO" id="GO:0012505">
    <property type="term" value="C:endomembrane system"/>
    <property type="evidence" value="ECO:0007669"/>
    <property type="project" value="UniProtKB-SubCell"/>
</dbReference>
<comment type="subcellular location">
    <subcellularLocation>
        <location evidence="1">Endomembrane system</location>
        <topology evidence="1">Multi-pass membrane protein</topology>
    </subcellularLocation>
</comment>
<gene>
    <name evidence="5" type="ORF">PoMZ_05514</name>
</gene>
<dbReference type="GO" id="GO:0016020">
    <property type="term" value="C:membrane"/>
    <property type="evidence" value="ECO:0007669"/>
    <property type="project" value="InterPro"/>
</dbReference>
<dbReference type="EMBL" id="CP034209">
    <property type="protein sequence ID" value="QBZ63824.1"/>
    <property type="molecule type" value="Genomic_DNA"/>
</dbReference>
<keyword evidence="3" id="KW-1133">Transmembrane helix</keyword>
<name>A0A4P7NNF4_PYROR</name>
<dbReference type="Pfam" id="PF04750">
    <property type="entry name" value="Far-17a_AIG1"/>
    <property type="match status" value="1"/>
</dbReference>
<evidence type="ECO:0000256" key="2">
    <source>
        <dbReference type="ARBA" id="ARBA00022692"/>
    </source>
</evidence>
<organism evidence="5 6">
    <name type="scientific">Pyricularia oryzae</name>
    <name type="common">Rice blast fungus</name>
    <name type="synonym">Magnaporthe oryzae</name>
    <dbReference type="NCBI Taxonomy" id="318829"/>
    <lineage>
        <taxon>Eukaryota</taxon>
        <taxon>Fungi</taxon>
        <taxon>Dikarya</taxon>
        <taxon>Ascomycota</taxon>
        <taxon>Pezizomycotina</taxon>
        <taxon>Sordariomycetes</taxon>
        <taxon>Sordariomycetidae</taxon>
        <taxon>Magnaporthales</taxon>
        <taxon>Pyriculariaceae</taxon>
        <taxon>Pyricularia</taxon>
    </lineage>
</organism>
<dbReference type="PANTHER" id="PTHR10989">
    <property type="entry name" value="ANDROGEN-INDUCED PROTEIN 1-RELATED"/>
    <property type="match status" value="1"/>
</dbReference>
<dbReference type="AlphaFoldDB" id="A0A4P7NNF4"/>
<dbReference type="VEuPathDB" id="FungiDB:M_BR32_EuGene_00095241"/>
<evidence type="ECO:0000313" key="5">
    <source>
        <dbReference type="EMBL" id="QBZ63824.1"/>
    </source>
</evidence>
<dbReference type="Proteomes" id="UP000294847">
    <property type="component" value="Chromosome 6"/>
</dbReference>